<protein>
    <submittedName>
        <fullName evidence="2">Uncharacterized protein</fullName>
    </submittedName>
</protein>
<dbReference type="AlphaFoldDB" id="A0A397UTB8"/>
<gene>
    <name evidence="2" type="ORF">C2G38_2098185</name>
</gene>
<keyword evidence="1" id="KW-0472">Membrane</keyword>
<sequence length="77" mass="9605">MNKRKLKRLVKKMLTKDYLGFVYVFIVSSFNFHYIKTINIKLKIFKFHCFFLFFPLLTNFVNDKCDRFLRINFLYKF</sequence>
<keyword evidence="3" id="KW-1185">Reference proteome</keyword>
<reference evidence="2 3" key="1">
    <citation type="submission" date="2018-06" db="EMBL/GenBank/DDBJ databases">
        <title>Comparative genomics reveals the genomic features of Rhizophagus irregularis, R. cerebriforme, R. diaphanum and Gigaspora rosea, and their symbiotic lifestyle signature.</title>
        <authorList>
            <person name="Morin E."/>
            <person name="San Clemente H."/>
            <person name="Chen E.C.H."/>
            <person name="De La Providencia I."/>
            <person name="Hainaut M."/>
            <person name="Kuo A."/>
            <person name="Kohler A."/>
            <person name="Murat C."/>
            <person name="Tang N."/>
            <person name="Roy S."/>
            <person name="Loubradou J."/>
            <person name="Henrissat B."/>
            <person name="Grigoriev I.V."/>
            <person name="Corradi N."/>
            <person name="Roux C."/>
            <person name="Martin F.M."/>
        </authorList>
    </citation>
    <scope>NUCLEOTIDE SEQUENCE [LARGE SCALE GENOMIC DNA]</scope>
    <source>
        <strain evidence="2 3">DAOM 194757</strain>
    </source>
</reference>
<dbReference type="EMBL" id="QKWP01000919">
    <property type="protein sequence ID" value="RIB13490.1"/>
    <property type="molecule type" value="Genomic_DNA"/>
</dbReference>
<dbReference type="Proteomes" id="UP000266673">
    <property type="component" value="Unassembled WGS sequence"/>
</dbReference>
<name>A0A397UTB8_9GLOM</name>
<feature type="non-terminal residue" evidence="2">
    <location>
        <position position="1"/>
    </location>
</feature>
<comment type="caution">
    <text evidence="2">The sequence shown here is derived from an EMBL/GenBank/DDBJ whole genome shotgun (WGS) entry which is preliminary data.</text>
</comment>
<feature type="transmembrane region" description="Helical" evidence="1">
    <location>
        <begin position="44"/>
        <end position="61"/>
    </location>
</feature>
<proteinExistence type="predicted"/>
<evidence type="ECO:0000313" key="2">
    <source>
        <dbReference type="EMBL" id="RIB13490.1"/>
    </source>
</evidence>
<evidence type="ECO:0000256" key="1">
    <source>
        <dbReference type="SAM" id="Phobius"/>
    </source>
</evidence>
<feature type="transmembrane region" description="Helical" evidence="1">
    <location>
        <begin position="20"/>
        <end position="38"/>
    </location>
</feature>
<keyword evidence="1" id="KW-0812">Transmembrane</keyword>
<accession>A0A397UTB8</accession>
<keyword evidence="1" id="KW-1133">Transmembrane helix</keyword>
<evidence type="ECO:0000313" key="3">
    <source>
        <dbReference type="Proteomes" id="UP000266673"/>
    </source>
</evidence>
<organism evidence="2 3">
    <name type="scientific">Gigaspora rosea</name>
    <dbReference type="NCBI Taxonomy" id="44941"/>
    <lineage>
        <taxon>Eukaryota</taxon>
        <taxon>Fungi</taxon>
        <taxon>Fungi incertae sedis</taxon>
        <taxon>Mucoromycota</taxon>
        <taxon>Glomeromycotina</taxon>
        <taxon>Glomeromycetes</taxon>
        <taxon>Diversisporales</taxon>
        <taxon>Gigasporaceae</taxon>
        <taxon>Gigaspora</taxon>
    </lineage>
</organism>